<gene>
    <name evidence="1" type="ORF">EDD27_0265</name>
</gene>
<evidence type="ECO:0000313" key="1">
    <source>
        <dbReference type="EMBL" id="RVX37975.1"/>
    </source>
</evidence>
<dbReference type="Proteomes" id="UP000284824">
    <property type="component" value="Unassembled WGS sequence"/>
</dbReference>
<dbReference type="EMBL" id="SAUN01000001">
    <property type="protein sequence ID" value="RVX37975.1"/>
    <property type="molecule type" value="Genomic_DNA"/>
</dbReference>
<reference evidence="1 2" key="1">
    <citation type="submission" date="2019-01" db="EMBL/GenBank/DDBJ databases">
        <title>Sequencing the genomes of 1000 actinobacteria strains.</title>
        <authorList>
            <person name="Klenk H.-P."/>
        </authorList>
    </citation>
    <scope>NUCLEOTIDE SEQUENCE [LARGE SCALE GENOMIC DNA]</scope>
    <source>
        <strain evidence="1 2">DSM 43925</strain>
    </source>
</reference>
<protein>
    <submittedName>
        <fullName evidence="1">Uncharacterized protein</fullName>
    </submittedName>
</protein>
<name>A0A438LWS3_9ACTN</name>
<organism evidence="1 2">
    <name type="scientific">Nonomuraea polychroma</name>
    <dbReference type="NCBI Taxonomy" id="46176"/>
    <lineage>
        <taxon>Bacteria</taxon>
        <taxon>Bacillati</taxon>
        <taxon>Actinomycetota</taxon>
        <taxon>Actinomycetes</taxon>
        <taxon>Streptosporangiales</taxon>
        <taxon>Streptosporangiaceae</taxon>
        <taxon>Nonomuraea</taxon>
    </lineage>
</organism>
<dbReference type="OrthoDB" id="3543269at2"/>
<sequence>MTVLRHPDSFSWFPADLADVCDWQPHDATNGVPAVIEASCCEEFILCSEGAEFFVRRRTDHGLHQETARGRYAQAAKVWSELAARHRHEERPGAKTARDSWW</sequence>
<keyword evidence="2" id="KW-1185">Reference proteome</keyword>
<comment type="caution">
    <text evidence="1">The sequence shown here is derived from an EMBL/GenBank/DDBJ whole genome shotgun (WGS) entry which is preliminary data.</text>
</comment>
<accession>A0A438LWS3</accession>
<dbReference type="RefSeq" id="WP_127930679.1">
    <property type="nucleotide sequence ID" value="NZ_SAUN01000001.1"/>
</dbReference>
<proteinExistence type="predicted"/>
<dbReference type="AlphaFoldDB" id="A0A438LWS3"/>
<evidence type="ECO:0000313" key="2">
    <source>
        <dbReference type="Proteomes" id="UP000284824"/>
    </source>
</evidence>